<reference evidence="1" key="2">
    <citation type="submission" date="2015-07" db="EMBL/GenBank/DDBJ databases">
        <authorList>
            <person name="Noorani M."/>
        </authorList>
    </citation>
    <scope>NUCLEOTIDE SEQUENCE</scope>
    <source>
        <strain evidence="1">Yugu1</strain>
    </source>
</reference>
<evidence type="ECO:0008006" key="2">
    <source>
        <dbReference type="Google" id="ProtNLM"/>
    </source>
</evidence>
<dbReference type="AlphaFoldDB" id="A0A368Q4L8"/>
<dbReference type="KEGG" id="sita:101762379"/>
<sequence>MLHSISSCTVLAASFHPRTFTSVNKLVFDGNHVEHEGSSAALQTKHRTGSAMASATAAKDATPAAGGPQLKLLVDKRSRRVLYAEARKDAVDFLIGLLRVPAGLAARALARHGERAPGSLGSLYAGARGLDDAFFVSASPDRDALLSPALPSAAAALLLGGEGALPTPPPPPPPQRYFRCAAYTVPCRGNPTNVTDVSGLPCPGCRQPMTVEMRWAPGDAHGKLALAQAQEARGEGAGGYVREVVTYLVMDDLTVAPMSTISAIMLLKKFNVKDCSALEEMTVELGTKEAVMLLKASLQSSTALTDVFSGGVSIDSRIDG</sequence>
<proteinExistence type="predicted"/>
<dbReference type="EMBL" id="CM003529">
    <property type="protein sequence ID" value="RCV12754.1"/>
    <property type="molecule type" value="Genomic_DNA"/>
</dbReference>
<organism evidence="1">
    <name type="scientific">Setaria italica</name>
    <name type="common">Foxtail millet</name>
    <name type="synonym">Panicum italicum</name>
    <dbReference type="NCBI Taxonomy" id="4555"/>
    <lineage>
        <taxon>Eukaryota</taxon>
        <taxon>Viridiplantae</taxon>
        <taxon>Streptophyta</taxon>
        <taxon>Embryophyta</taxon>
        <taxon>Tracheophyta</taxon>
        <taxon>Spermatophyta</taxon>
        <taxon>Magnoliopsida</taxon>
        <taxon>Liliopsida</taxon>
        <taxon>Poales</taxon>
        <taxon>Poaceae</taxon>
        <taxon>PACMAD clade</taxon>
        <taxon>Panicoideae</taxon>
        <taxon>Panicodae</taxon>
        <taxon>Paniceae</taxon>
        <taxon>Cenchrinae</taxon>
        <taxon>Setaria</taxon>
    </lineage>
</organism>
<dbReference type="PANTHER" id="PTHR33103:SF19">
    <property type="entry name" value="OS09G0544700 PROTEIN"/>
    <property type="match status" value="1"/>
</dbReference>
<gene>
    <name evidence="1" type="ORF">SETIT_2G294400v2</name>
</gene>
<dbReference type="InterPro" id="IPR007750">
    <property type="entry name" value="DUF674"/>
</dbReference>
<evidence type="ECO:0000313" key="1">
    <source>
        <dbReference type="EMBL" id="RCV12754.1"/>
    </source>
</evidence>
<dbReference type="STRING" id="4555.A0A368Q4L8"/>
<accession>A0A368Q4L8</accession>
<dbReference type="OrthoDB" id="2014278at2759"/>
<reference evidence="1" key="1">
    <citation type="journal article" date="2012" name="Nat. Biotechnol.">
        <title>Reference genome sequence of the model plant Setaria.</title>
        <authorList>
            <person name="Bennetzen J.L."/>
            <person name="Schmutz J."/>
            <person name="Wang H."/>
            <person name="Percifield R."/>
            <person name="Hawkins J."/>
            <person name="Pontaroli A.C."/>
            <person name="Estep M."/>
            <person name="Feng L."/>
            <person name="Vaughn J.N."/>
            <person name="Grimwood J."/>
            <person name="Jenkins J."/>
            <person name="Barry K."/>
            <person name="Lindquist E."/>
            <person name="Hellsten U."/>
            <person name="Deshpande S."/>
            <person name="Wang X."/>
            <person name="Wu X."/>
            <person name="Mitros T."/>
            <person name="Triplett J."/>
            <person name="Yang X."/>
            <person name="Ye C.Y."/>
            <person name="Mauro-Herrera M."/>
            <person name="Wang L."/>
            <person name="Li P."/>
            <person name="Sharma M."/>
            <person name="Sharma R."/>
            <person name="Ronald P.C."/>
            <person name="Panaud O."/>
            <person name="Kellogg E.A."/>
            <person name="Brutnell T.P."/>
            <person name="Doust A.N."/>
            <person name="Tuskan G.A."/>
            <person name="Rokhsar D."/>
            <person name="Devos K.M."/>
        </authorList>
    </citation>
    <scope>NUCLEOTIDE SEQUENCE [LARGE SCALE GENOMIC DNA]</scope>
    <source>
        <strain evidence="1">Yugu1</strain>
    </source>
</reference>
<dbReference type="Pfam" id="PF05056">
    <property type="entry name" value="DUF674"/>
    <property type="match status" value="1"/>
</dbReference>
<protein>
    <recommendedName>
        <fullName evidence="2">DUF674 domain-containing protein</fullName>
    </recommendedName>
</protein>
<name>A0A368Q4L8_SETIT</name>
<dbReference type="PANTHER" id="PTHR33103">
    <property type="entry name" value="OS01G0153900 PROTEIN"/>
    <property type="match status" value="1"/>
</dbReference>